<dbReference type="AlphaFoldDB" id="A0A4Q9M829"/>
<sequence>MALDHSGPLYHSLPAIGVLGIIAVLFMGSAFYYGIIYPLRKDRLRRKQAFANQSASTSSISETHKRELHRWVPTPPTPSTPGLSLAAHEADDFVPTFHLQPRSSQEDSFYNPHRLDSPVDPSMLQIATPTLPPTAMSGERAMDWRYSPHSLEQVSDLSAPYDLIEEQRRERLPSPVAIPPAIASRTSTDAVSVTTSSTLPPSYRTTSSTLPPSYRTNRTTKRASQTVSQLPSFEESQYPPPSTSTQVLVRHPRRPGERRRSFDGGFRLEGAPLALPAVRNGRRGKAARAQGSGERS</sequence>
<name>A0A4Q9M829_9APHY</name>
<evidence type="ECO:0008006" key="4">
    <source>
        <dbReference type="Google" id="ProtNLM"/>
    </source>
</evidence>
<protein>
    <recommendedName>
        <fullName evidence="4">Transmembrane protein</fullName>
    </recommendedName>
</protein>
<evidence type="ECO:0000256" key="2">
    <source>
        <dbReference type="SAM" id="Phobius"/>
    </source>
</evidence>
<feature type="transmembrane region" description="Helical" evidence="2">
    <location>
        <begin position="12"/>
        <end position="37"/>
    </location>
</feature>
<gene>
    <name evidence="3" type="ORF">BD311DRAFT_742919</name>
</gene>
<feature type="compositionally biased region" description="Low complexity" evidence="1">
    <location>
        <begin position="188"/>
        <end position="198"/>
    </location>
</feature>
<keyword evidence="2" id="KW-1133">Transmembrane helix</keyword>
<feature type="region of interest" description="Disordered" evidence="1">
    <location>
        <begin position="188"/>
        <end position="296"/>
    </location>
</feature>
<dbReference type="EMBL" id="ML143537">
    <property type="protein sequence ID" value="TBU22547.1"/>
    <property type="molecule type" value="Genomic_DNA"/>
</dbReference>
<dbReference type="Proteomes" id="UP000292957">
    <property type="component" value="Unassembled WGS sequence"/>
</dbReference>
<keyword evidence="2" id="KW-0472">Membrane</keyword>
<evidence type="ECO:0000256" key="1">
    <source>
        <dbReference type="SAM" id="MobiDB-lite"/>
    </source>
</evidence>
<evidence type="ECO:0000313" key="3">
    <source>
        <dbReference type="EMBL" id="TBU22547.1"/>
    </source>
</evidence>
<organism evidence="3">
    <name type="scientific">Dichomitus squalens</name>
    <dbReference type="NCBI Taxonomy" id="114155"/>
    <lineage>
        <taxon>Eukaryota</taxon>
        <taxon>Fungi</taxon>
        <taxon>Dikarya</taxon>
        <taxon>Basidiomycota</taxon>
        <taxon>Agaricomycotina</taxon>
        <taxon>Agaricomycetes</taxon>
        <taxon>Polyporales</taxon>
        <taxon>Polyporaceae</taxon>
        <taxon>Dichomitus</taxon>
    </lineage>
</organism>
<reference evidence="3" key="1">
    <citation type="submission" date="2019-01" db="EMBL/GenBank/DDBJ databases">
        <title>Draft genome sequences of three monokaryotic isolates of the white-rot basidiomycete fungus Dichomitus squalens.</title>
        <authorList>
            <consortium name="DOE Joint Genome Institute"/>
            <person name="Lopez S.C."/>
            <person name="Andreopoulos B."/>
            <person name="Pangilinan J."/>
            <person name="Lipzen A."/>
            <person name="Riley R."/>
            <person name="Ahrendt S."/>
            <person name="Ng V."/>
            <person name="Barry K."/>
            <person name="Daum C."/>
            <person name="Grigoriev I.V."/>
            <person name="Hilden K.S."/>
            <person name="Makela M.R."/>
            <person name="de Vries R.P."/>
        </authorList>
    </citation>
    <scope>NUCLEOTIDE SEQUENCE [LARGE SCALE GENOMIC DNA]</scope>
    <source>
        <strain evidence="3">OM18370.1</strain>
    </source>
</reference>
<keyword evidence="2" id="KW-0812">Transmembrane</keyword>
<proteinExistence type="predicted"/>
<accession>A0A4Q9M829</accession>
<feature type="compositionally biased region" description="Polar residues" evidence="1">
    <location>
        <begin position="199"/>
        <end position="235"/>
    </location>
</feature>